<organism evidence="2 3">
    <name type="scientific">Stylosanthes scabra</name>
    <dbReference type="NCBI Taxonomy" id="79078"/>
    <lineage>
        <taxon>Eukaryota</taxon>
        <taxon>Viridiplantae</taxon>
        <taxon>Streptophyta</taxon>
        <taxon>Embryophyta</taxon>
        <taxon>Tracheophyta</taxon>
        <taxon>Spermatophyta</taxon>
        <taxon>Magnoliopsida</taxon>
        <taxon>eudicotyledons</taxon>
        <taxon>Gunneridae</taxon>
        <taxon>Pentapetalae</taxon>
        <taxon>rosids</taxon>
        <taxon>fabids</taxon>
        <taxon>Fabales</taxon>
        <taxon>Fabaceae</taxon>
        <taxon>Papilionoideae</taxon>
        <taxon>50 kb inversion clade</taxon>
        <taxon>dalbergioids sensu lato</taxon>
        <taxon>Dalbergieae</taxon>
        <taxon>Pterocarpus clade</taxon>
        <taxon>Stylosanthes</taxon>
    </lineage>
</organism>
<gene>
    <name evidence="2" type="ORF">PIB30_035378</name>
</gene>
<feature type="compositionally biased region" description="Pro residues" evidence="1">
    <location>
        <begin position="330"/>
        <end position="348"/>
    </location>
</feature>
<accession>A0ABU6XDX9</accession>
<evidence type="ECO:0000313" key="2">
    <source>
        <dbReference type="EMBL" id="MED6195163.1"/>
    </source>
</evidence>
<sequence>MGDGRPVPRCMTTRSGQRAEREGGLCHSYGLVTGEASAHSRRCLRADPSPVRQILHPLVHQRIPHARQVEQLGTFAVSSSVEGLWCIRQEVHRYSRMCPLILSWIYHRFSGISARVPDIDAWPLTERLIGYQQQGRDQQEGRLLHWRSWLDRVTLDEVLRVYVSLDSIHDSGDAGSYLELDAVTGRGIHMEISRACGVLQLCAHASRWPGDQAVRWGAAGLDELFNMTSCPSAEFISIVESFRVTRAQHVEHGSSSFAAPPPPPPPASNVQHGPWIPTYLSPSMMGYPVFDPSHVGSEYATPPSYHAPSSYHSYSFDRHSAPTPTMTHPAPDPPASNTPVADPPPTPHPADLTGPSDLPLVVLEVTFIHAATATVNEQQK</sequence>
<keyword evidence="3" id="KW-1185">Reference proteome</keyword>
<comment type="caution">
    <text evidence="2">The sequence shown here is derived from an EMBL/GenBank/DDBJ whole genome shotgun (WGS) entry which is preliminary data.</text>
</comment>
<evidence type="ECO:0000313" key="3">
    <source>
        <dbReference type="Proteomes" id="UP001341840"/>
    </source>
</evidence>
<reference evidence="2 3" key="1">
    <citation type="journal article" date="2023" name="Plants (Basel)">
        <title>Bridging the Gap: Combining Genomics and Transcriptomics Approaches to Understand Stylosanthes scabra, an Orphan Legume from the Brazilian Caatinga.</title>
        <authorList>
            <person name="Ferreira-Neto J.R.C."/>
            <person name="da Silva M.D."/>
            <person name="Binneck E."/>
            <person name="de Melo N.F."/>
            <person name="da Silva R.H."/>
            <person name="de Melo A.L.T.M."/>
            <person name="Pandolfi V."/>
            <person name="Bustamante F.O."/>
            <person name="Brasileiro-Vidal A.C."/>
            <person name="Benko-Iseppon A.M."/>
        </authorList>
    </citation>
    <scope>NUCLEOTIDE SEQUENCE [LARGE SCALE GENOMIC DNA]</scope>
    <source>
        <tissue evidence="2">Leaves</tissue>
    </source>
</reference>
<feature type="region of interest" description="Disordered" evidence="1">
    <location>
        <begin position="316"/>
        <end position="355"/>
    </location>
</feature>
<feature type="region of interest" description="Disordered" evidence="1">
    <location>
        <begin position="253"/>
        <end position="273"/>
    </location>
</feature>
<proteinExistence type="predicted"/>
<dbReference type="EMBL" id="JASCZI010211617">
    <property type="protein sequence ID" value="MED6195163.1"/>
    <property type="molecule type" value="Genomic_DNA"/>
</dbReference>
<name>A0ABU6XDX9_9FABA</name>
<protein>
    <submittedName>
        <fullName evidence="2">Uncharacterized protein</fullName>
    </submittedName>
</protein>
<dbReference type="Proteomes" id="UP001341840">
    <property type="component" value="Unassembled WGS sequence"/>
</dbReference>
<evidence type="ECO:0000256" key="1">
    <source>
        <dbReference type="SAM" id="MobiDB-lite"/>
    </source>
</evidence>